<sequence>MRGPPWAGPRRPGACAPRRRGGPTHPPHRFDSLGPERPGPGPASAAGRLRWPPRWCPGDSVLALRAAGVVPPTRPTGSTLSGRSALAWRGPTATRGARGGATRASALATGGCAARRRDGPTHPPPPGRVPRAAGPCLARPAPGRGGGACGWRPRCPPGPAGPGPGAGRYRAVDGPAATAARAFPPSHPKLPSFACRAPQPPVAGGTAPAPRGWGPWCPHGPPPGWGRVAGPPSAPHSQTRSGAFAGGAQQVPTPDGAGGGTTPVPHGQAPAPGLGRRAPQTPTPGGGGWRDHPRLRTARPGAGRLPVVSRRSLPRVGAGGGTTPVPRGRGPRPRAALVPRRPPPQAGAGRGTALGTARPGPA</sequence>
<organism evidence="2 3">
    <name type="scientific">Streptomyces spectabilis</name>
    <dbReference type="NCBI Taxonomy" id="68270"/>
    <lineage>
        <taxon>Bacteria</taxon>
        <taxon>Bacillati</taxon>
        <taxon>Actinomycetota</taxon>
        <taxon>Actinomycetes</taxon>
        <taxon>Kitasatosporales</taxon>
        <taxon>Streptomycetaceae</taxon>
        <taxon>Streptomyces</taxon>
    </lineage>
</organism>
<protein>
    <submittedName>
        <fullName evidence="2">Uncharacterized protein</fullName>
    </submittedName>
</protein>
<feature type="compositionally biased region" description="Low complexity" evidence="1">
    <location>
        <begin position="89"/>
        <end position="111"/>
    </location>
</feature>
<accession>A0A7W8AUM4</accession>
<name>A0A7W8AUM4_STRST</name>
<feature type="compositionally biased region" description="Low complexity" evidence="1">
    <location>
        <begin position="351"/>
        <end position="362"/>
    </location>
</feature>
<dbReference type="Proteomes" id="UP000549009">
    <property type="component" value="Unassembled WGS sequence"/>
</dbReference>
<dbReference type="EMBL" id="JACHJD010000004">
    <property type="protein sequence ID" value="MBB5103700.1"/>
    <property type="molecule type" value="Genomic_DNA"/>
</dbReference>
<evidence type="ECO:0000256" key="1">
    <source>
        <dbReference type="SAM" id="MobiDB-lite"/>
    </source>
</evidence>
<keyword evidence="3" id="KW-1185">Reference proteome</keyword>
<dbReference type="AlphaFoldDB" id="A0A7W8AUM4"/>
<feature type="region of interest" description="Disordered" evidence="1">
    <location>
        <begin position="190"/>
        <end position="362"/>
    </location>
</feature>
<reference evidence="2 3" key="1">
    <citation type="submission" date="2020-08" db="EMBL/GenBank/DDBJ databases">
        <title>Genomic Encyclopedia of Type Strains, Phase III (KMG-III): the genomes of soil and plant-associated and newly described type strains.</title>
        <authorList>
            <person name="Whitman W."/>
        </authorList>
    </citation>
    <scope>NUCLEOTIDE SEQUENCE [LARGE SCALE GENOMIC DNA]</scope>
    <source>
        <strain evidence="2 3">CECT 3146</strain>
    </source>
</reference>
<comment type="caution">
    <text evidence="2">The sequence shown here is derived from an EMBL/GenBank/DDBJ whole genome shotgun (WGS) entry which is preliminary data.</text>
</comment>
<feature type="region of interest" description="Disordered" evidence="1">
    <location>
        <begin position="1"/>
        <end position="54"/>
    </location>
</feature>
<proteinExistence type="predicted"/>
<evidence type="ECO:0000313" key="2">
    <source>
        <dbReference type="EMBL" id="MBB5103700.1"/>
    </source>
</evidence>
<evidence type="ECO:0000313" key="3">
    <source>
        <dbReference type="Proteomes" id="UP000549009"/>
    </source>
</evidence>
<feature type="compositionally biased region" description="Low complexity" evidence="1">
    <location>
        <begin position="1"/>
        <end position="16"/>
    </location>
</feature>
<feature type="region of interest" description="Disordered" evidence="1">
    <location>
        <begin position="68"/>
        <end position="132"/>
    </location>
</feature>
<feature type="compositionally biased region" description="Low complexity" evidence="1">
    <location>
        <begin position="323"/>
        <end position="339"/>
    </location>
</feature>
<gene>
    <name evidence="2" type="ORF">FHS40_002762</name>
</gene>